<dbReference type="PROSITE" id="PS50977">
    <property type="entry name" value="HTH_TETR_2"/>
    <property type="match status" value="1"/>
</dbReference>
<dbReference type="SUPFAM" id="SSF46689">
    <property type="entry name" value="Homeodomain-like"/>
    <property type="match status" value="1"/>
</dbReference>
<evidence type="ECO:0000313" key="5">
    <source>
        <dbReference type="Proteomes" id="UP000199220"/>
    </source>
</evidence>
<evidence type="ECO:0000256" key="1">
    <source>
        <dbReference type="ARBA" id="ARBA00023125"/>
    </source>
</evidence>
<dbReference type="RefSeq" id="WP_089773200.1">
    <property type="nucleotide sequence ID" value="NZ_FNTX01000002.1"/>
</dbReference>
<evidence type="ECO:0000256" key="2">
    <source>
        <dbReference type="PROSITE-ProRule" id="PRU00335"/>
    </source>
</evidence>
<dbReference type="PANTHER" id="PTHR30055:SF235">
    <property type="entry name" value="TRANSCRIPTIONAL REGULATORY PROTEIN"/>
    <property type="match status" value="1"/>
</dbReference>
<dbReference type="InterPro" id="IPR041678">
    <property type="entry name" value="TetR_C_16"/>
</dbReference>
<dbReference type="PANTHER" id="PTHR30055">
    <property type="entry name" value="HTH-TYPE TRANSCRIPTIONAL REGULATOR RUTR"/>
    <property type="match status" value="1"/>
</dbReference>
<dbReference type="InterPro" id="IPR036271">
    <property type="entry name" value="Tet_transcr_reg_TetR-rel_C_sf"/>
</dbReference>
<protein>
    <submittedName>
        <fullName evidence="4">DNA-binding transcriptional regulator, AcrR family</fullName>
    </submittedName>
</protein>
<accession>A0A1H5KDA2</accession>
<dbReference type="GO" id="GO:0000976">
    <property type="term" value="F:transcription cis-regulatory region binding"/>
    <property type="evidence" value="ECO:0007669"/>
    <property type="project" value="TreeGrafter"/>
</dbReference>
<proteinExistence type="predicted"/>
<dbReference type="Pfam" id="PF17920">
    <property type="entry name" value="TetR_C_16"/>
    <property type="match status" value="1"/>
</dbReference>
<keyword evidence="5" id="KW-1185">Reference proteome</keyword>
<dbReference type="AlphaFoldDB" id="A0A1H5KDA2"/>
<dbReference type="Gene3D" id="1.10.10.60">
    <property type="entry name" value="Homeodomain-like"/>
    <property type="match status" value="1"/>
</dbReference>
<dbReference type="STRING" id="648782.SAMN04488554_2204"/>
<dbReference type="Pfam" id="PF00440">
    <property type="entry name" value="TetR_N"/>
    <property type="match status" value="1"/>
</dbReference>
<sequence length="196" mass="20974">MTDQRSARTGRRPGANDSRAVILHAALDQFAAHGYGSTTIRAVAAQARVDPALVMHFFGSKDQLFGAVLDQIADLPERVAQSLHGTPDGLARRLATVYLSGWESPDLGPSLRAVLRSASSSEAAAARVRDAIESRMLIQVTKDLPAETAARLPFAMAHLFGIATARYILQVTPVAELPLEELIETVTPGLDAVLRP</sequence>
<feature type="DNA-binding region" description="H-T-H motif" evidence="2">
    <location>
        <begin position="39"/>
        <end position="58"/>
    </location>
</feature>
<dbReference type="SUPFAM" id="SSF48498">
    <property type="entry name" value="Tetracyclin repressor-like, C-terminal domain"/>
    <property type="match status" value="1"/>
</dbReference>
<evidence type="ECO:0000313" key="4">
    <source>
        <dbReference type="EMBL" id="SEE62775.1"/>
    </source>
</evidence>
<feature type="domain" description="HTH tetR-type" evidence="3">
    <location>
        <begin position="16"/>
        <end position="76"/>
    </location>
</feature>
<dbReference type="InterPro" id="IPR050109">
    <property type="entry name" value="HTH-type_TetR-like_transc_reg"/>
</dbReference>
<reference evidence="5" key="1">
    <citation type="submission" date="2016-10" db="EMBL/GenBank/DDBJ databases">
        <authorList>
            <person name="Varghese N."/>
            <person name="Submissions S."/>
        </authorList>
    </citation>
    <scope>NUCLEOTIDE SEQUENCE [LARGE SCALE GENOMIC DNA]</scope>
    <source>
        <strain evidence="5">DSM 21368</strain>
    </source>
</reference>
<dbReference type="GO" id="GO:0003700">
    <property type="term" value="F:DNA-binding transcription factor activity"/>
    <property type="evidence" value="ECO:0007669"/>
    <property type="project" value="TreeGrafter"/>
</dbReference>
<organism evidence="4 5">
    <name type="scientific">Ruania alba</name>
    <dbReference type="NCBI Taxonomy" id="648782"/>
    <lineage>
        <taxon>Bacteria</taxon>
        <taxon>Bacillati</taxon>
        <taxon>Actinomycetota</taxon>
        <taxon>Actinomycetes</taxon>
        <taxon>Micrococcales</taxon>
        <taxon>Ruaniaceae</taxon>
        <taxon>Ruania</taxon>
    </lineage>
</organism>
<dbReference type="Gene3D" id="1.10.357.10">
    <property type="entry name" value="Tetracycline Repressor, domain 2"/>
    <property type="match status" value="1"/>
</dbReference>
<gene>
    <name evidence="4" type="ORF">SAMN04488554_2204</name>
</gene>
<dbReference type="OrthoDB" id="3210235at2"/>
<dbReference type="EMBL" id="FNTX01000002">
    <property type="protein sequence ID" value="SEE62775.1"/>
    <property type="molecule type" value="Genomic_DNA"/>
</dbReference>
<dbReference type="Proteomes" id="UP000199220">
    <property type="component" value="Unassembled WGS sequence"/>
</dbReference>
<dbReference type="InterPro" id="IPR009057">
    <property type="entry name" value="Homeodomain-like_sf"/>
</dbReference>
<evidence type="ECO:0000259" key="3">
    <source>
        <dbReference type="PROSITE" id="PS50977"/>
    </source>
</evidence>
<dbReference type="InterPro" id="IPR001647">
    <property type="entry name" value="HTH_TetR"/>
</dbReference>
<name>A0A1H5KDA2_9MICO</name>
<keyword evidence="1 2" id="KW-0238">DNA-binding</keyword>